<dbReference type="RefSeq" id="WP_354447988.1">
    <property type="nucleotide sequence ID" value="NZ_JBEPSH010000011.1"/>
</dbReference>
<dbReference type="InterPro" id="IPR000835">
    <property type="entry name" value="HTH_MarR-typ"/>
</dbReference>
<dbReference type="Gene3D" id="1.10.10.10">
    <property type="entry name" value="Winged helix-like DNA-binding domain superfamily/Winged helix DNA-binding domain"/>
    <property type="match status" value="1"/>
</dbReference>
<dbReference type="SUPFAM" id="SSF46785">
    <property type="entry name" value="Winged helix' DNA-binding domain"/>
    <property type="match status" value="1"/>
</dbReference>
<feature type="domain" description="HTH marR-type" evidence="5">
    <location>
        <begin position="22"/>
        <end position="80"/>
    </location>
</feature>
<comment type="caution">
    <text evidence="6">The sequence shown here is derived from an EMBL/GenBank/DDBJ whole genome shotgun (WGS) entry which is preliminary data.</text>
</comment>
<evidence type="ECO:0000313" key="6">
    <source>
        <dbReference type="EMBL" id="MET4579667.1"/>
    </source>
</evidence>
<dbReference type="PANTHER" id="PTHR38465:SF1">
    <property type="entry name" value="HTH-TYPE TRANSCRIPTIONAL REGULATOR MJ1563-RELATED"/>
    <property type="match status" value="1"/>
</dbReference>
<name>A0ABV2QFF0_9BURK</name>
<keyword evidence="1 4" id="KW-0805">Transcription regulation</keyword>
<gene>
    <name evidence="6" type="ORF">ABIE13_004804</name>
</gene>
<evidence type="ECO:0000259" key="5">
    <source>
        <dbReference type="Pfam" id="PF12802"/>
    </source>
</evidence>
<dbReference type="InterPro" id="IPR026282">
    <property type="entry name" value="MJ1563"/>
</dbReference>
<dbReference type="GO" id="GO:0003677">
    <property type="term" value="F:DNA binding"/>
    <property type="evidence" value="ECO:0007669"/>
    <property type="project" value="UniProtKB-KW"/>
</dbReference>
<dbReference type="PANTHER" id="PTHR38465">
    <property type="entry name" value="HTH-TYPE TRANSCRIPTIONAL REGULATOR MJ1563-RELATED"/>
    <property type="match status" value="1"/>
</dbReference>
<evidence type="ECO:0000256" key="2">
    <source>
        <dbReference type="ARBA" id="ARBA00023125"/>
    </source>
</evidence>
<evidence type="ECO:0000256" key="1">
    <source>
        <dbReference type="ARBA" id="ARBA00023015"/>
    </source>
</evidence>
<sequence length="188" mass="21354">MELSTIQRQFVLHWGEMGSRWGVNRTVAQIHALLFVHGQPLNAEQLSETLGVARSNVSNSLKELQAWDLIRVTHVLGDRRDFFETSVDVWELFRTIVRERKEREFDPTIRMLSTLVKSPEFDSETADAQDRIRSTLDLMNKLGAWADEMLRLSPGTLDKILGLGASVQRFVRGSSPSSEKESSTTLKP</sequence>
<dbReference type="Proteomes" id="UP001549320">
    <property type="component" value="Unassembled WGS sequence"/>
</dbReference>
<protein>
    <recommendedName>
        <fullName evidence="4">HTH-type transcriptional regulator</fullName>
    </recommendedName>
</protein>
<reference evidence="6 7" key="1">
    <citation type="submission" date="2024-06" db="EMBL/GenBank/DDBJ databases">
        <title>Sorghum-associated microbial communities from plants grown in Nebraska, USA.</title>
        <authorList>
            <person name="Schachtman D."/>
        </authorList>
    </citation>
    <scope>NUCLEOTIDE SEQUENCE [LARGE SCALE GENOMIC DNA]</scope>
    <source>
        <strain evidence="6 7">2709</strain>
    </source>
</reference>
<dbReference type="InterPro" id="IPR036388">
    <property type="entry name" value="WH-like_DNA-bd_sf"/>
</dbReference>
<organism evidence="6 7">
    <name type="scientific">Ottowia thiooxydans</name>
    <dbReference type="NCBI Taxonomy" id="219182"/>
    <lineage>
        <taxon>Bacteria</taxon>
        <taxon>Pseudomonadati</taxon>
        <taxon>Pseudomonadota</taxon>
        <taxon>Betaproteobacteria</taxon>
        <taxon>Burkholderiales</taxon>
        <taxon>Comamonadaceae</taxon>
        <taxon>Ottowia</taxon>
    </lineage>
</organism>
<accession>A0ABV2QFF0</accession>
<keyword evidence="7" id="KW-1185">Reference proteome</keyword>
<comment type="similarity">
    <text evidence="4">Belongs to the GbsR family.</text>
</comment>
<dbReference type="PIRSF" id="PIRSF006707">
    <property type="entry name" value="MJ1563"/>
    <property type="match status" value="1"/>
</dbReference>
<evidence type="ECO:0000256" key="3">
    <source>
        <dbReference type="ARBA" id="ARBA00023163"/>
    </source>
</evidence>
<dbReference type="Pfam" id="PF12802">
    <property type="entry name" value="MarR_2"/>
    <property type="match status" value="1"/>
</dbReference>
<keyword evidence="3 4" id="KW-0804">Transcription</keyword>
<dbReference type="EMBL" id="JBEPSH010000011">
    <property type="protein sequence ID" value="MET4579667.1"/>
    <property type="molecule type" value="Genomic_DNA"/>
</dbReference>
<keyword evidence="2 4" id="KW-0238">DNA-binding</keyword>
<evidence type="ECO:0000313" key="7">
    <source>
        <dbReference type="Proteomes" id="UP001549320"/>
    </source>
</evidence>
<evidence type="ECO:0000256" key="4">
    <source>
        <dbReference type="PIRNR" id="PIRNR006707"/>
    </source>
</evidence>
<dbReference type="InterPro" id="IPR052362">
    <property type="entry name" value="HTH-GbsR_regulator"/>
</dbReference>
<proteinExistence type="inferred from homology"/>
<dbReference type="InterPro" id="IPR036390">
    <property type="entry name" value="WH_DNA-bd_sf"/>
</dbReference>